<dbReference type="AlphaFoldDB" id="A0A7X2MYY4"/>
<name>A0A7X2MYY4_9CLOT</name>
<reference evidence="1 2" key="1">
    <citation type="submission" date="2019-08" db="EMBL/GenBank/DDBJ databases">
        <title>In-depth cultivation of the pig gut microbiome towards novel bacterial diversity and tailored functional studies.</title>
        <authorList>
            <person name="Wylensek D."/>
            <person name="Hitch T.C.A."/>
            <person name="Clavel T."/>
        </authorList>
    </citation>
    <scope>NUCLEOTIDE SEQUENCE [LARGE SCALE GENOMIC DNA]</scope>
    <source>
        <strain evidence="1 2">WCA-383-APC-5B</strain>
    </source>
</reference>
<keyword evidence="2" id="KW-1185">Reference proteome</keyword>
<accession>A0A7X2MYY4</accession>
<protein>
    <submittedName>
        <fullName evidence="1">Uncharacterized protein</fullName>
    </submittedName>
</protein>
<evidence type="ECO:0000313" key="2">
    <source>
        <dbReference type="Proteomes" id="UP000460287"/>
    </source>
</evidence>
<gene>
    <name evidence="1" type="ORF">FYJ33_09610</name>
</gene>
<sequence>MKVKIINKESEDFGRQFDVKRINYDQVIVSYPTGNGMKTFSSRDVEYITECEKDELLLKNRFILKIKIPRGVGSFFYKALIDSIEEEINGRLYDINLLKDIYKQPSKRGRWEKEILLQANNTTPLNILCNGENFRKDSYNINISRLNKEEFIERCRFEMSEVEKQIKRRRDLIKHYEMAINSYSKGDEEESKAVVKTK</sequence>
<dbReference type="RefSeq" id="WP_154531544.1">
    <property type="nucleotide sequence ID" value="NZ_VULX01000013.1"/>
</dbReference>
<proteinExistence type="predicted"/>
<comment type="caution">
    <text evidence="1">The sequence shown here is derived from an EMBL/GenBank/DDBJ whole genome shotgun (WGS) entry which is preliminary data.</text>
</comment>
<organism evidence="1 2">
    <name type="scientific">Inconstantimicrobium porci</name>
    <dbReference type="NCBI Taxonomy" id="2652291"/>
    <lineage>
        <taxon>Bacteria</taxon>
        <taxon>Bacillati</taxon>
        <taxon>Bacillota</taxon>
        <taxon>Clostridia</taxon>
        <taxon>Eubacteriales</taxon>
        <taxon>Clostridiaceae</taxon>
        <taxon>Inconstantimicrobium</taxon>
    </lineage>
</organism>
<evidence type="ECO:0000313" key="1">
    <source>
        <dbReference type="EMBL" id="MSR91647.1"/>
    </source>
</evidence>
<dbReference type="Proteomes" id="UP000460287">
    <property type="component" value="Unassembled WGS sequence"/>
</dbReference>
<dbReference type="EMBL" id="VULX01000013">
    <property type="protein sequence ID" value="MSR91647.1"/>
    <property type="molecule type" value="Genomic_DNA"/>
</dbReference>